<keyword evidence="3" id="KW-1185">Reference proteome</keyword>
<feature type="transmembrane region" description="Helical" evidence="1">
    <location>
        <begin position="75"/>
        <end position="96"/>
    </location>
</feature>
<name>A0ABD0X410_UMBPY</name>
<evidence type="ECO:0000313" key="3">
    <source>
        <dbReference type="Proteomes" id="UP001557470"/>
    </source>
</evidence>
<evidence type="ECO:0000256" key="1">
    <source>
        <dbReference type="SAM" id="Phobius"/>
    </source>
</evidence>
<dbReference type="AlphaFoldDB" id="A0ABD0X410"/>
<gene>
    <name evidence="2" type="ORF">UPYG_G00116810</name>
</gene>
<sequence>MQAERTVTGLDKTDLGGLRVPGEVEWVLLEYGWTTRRGESWRTTDLLENLWEIDSPEVGGPLDCSCCSIAPDMNLVLLAFRLMCLALLWPVTLLNGNYRPNKRRHKDAYLGENAKNKHGG</sequence>
<accession>A0ABD0X410</accession>
<protein>
    <submittedName>
        <fullName evidence="2">Uncharacterized protein</fullName>
    </submittedName>
</protein>
<comment type="caution">
    <text evidence="2">The sequence shown here is derived from an EMBL/GenBank/DDBJ whole genome shotgun (WGS) entry which is preliminary data.</text>
</comment>
<proteinExistence type="predicted"/>
<keyword evidence="1" id="KW-0812">Transmembrane</keyword>
<keyword evidence="1" id="KW-1133">Transmembrane helix</keyword>
<dbReference type="EMBL" id="JAGEUA010000003">
    <property type="protein sequence ID" value="KAL0994018.1"/>
    <property type="molecule type" value="Genomic_DNA"/>
</dbReference>
<keyword evidence="1" id="KW-0472">Membrane</keyword>
<organism evidence="2 3">
    <name type="scientific">Umbra pygmaea</name>
    <name type="common">Eastern mudminnow</name>
    <dbReference type="NCBI Taxonomy" id="75934"/>
    <lineage>
        <taxon>Eukaryota</taxon>
        <taxon>Metazoa</taxon>
        <taxon>Chordata</taxon>
        <taxon>Craniata</taxon>
        <taxon>Vertebrata</taxon>
        <taxon>Euteleostomi</taxon>
        <taxon>Actinopterygii</taxon>
        <taxon>Neopterygii</taxon>
        <taxon>Teleostei</taxon>
        <taxon>Protacanthopterygii</taxon>
        <taxon>Esociformes</taxon>
        <taxon>Umbridae</taxon>
        <taxon>Umbra</taxon>
    </lineage>
</organism>
<reference evidence="2 3" key="1">
    <citation type="submission" date="2024-06" db="EMBL/GenBank/DDBJ databases">
        <authorList>
            <person name="Pan Q."/>
            <person name="Wen M."/>
            <person name="Jouanno E."/>
            <person name="Zahm M."/>
            <person name="Klopp C."/>
            <person name="Cabau C."/>
            <person name="Louis A."/>
            <person name="Berthelot C."/>
            <person name="Parey E."/>
            <person name="Roest Crollius H."/>
            <person name="Montfort J."/>
            <person name="Robinson-Rechavi M."/>
            <person name="Bouchez O."/>
            <person name="Lampietro C."/>
            <person name="Lopez Roques C."/>
            <person name="Donnadieu C."/>
            <person name="Postlethwait J."/>
            <person name="Bobe J."/>
            <person name="Verreycken H."/>
            <person name="Guiguen Y."/>
        </authorList>
    </citation>
    <scope>NUCLEOTIDE SEQUENCE [LARGE SCALE GENOMIC DNA]</scope>
    <source>
        <strain evidence="2">Up_M1</strain>
        <tissue evidence="2">Testis</tissue>
    </source>
</reference>
<evidence type="ECO:0000313" key="2">
    <source>
        <dbReference type="EMBL" id="KAL0994018.1"/>
    </source>
</evidence>
<dbReference type="Proteomes" id="UP001557470">
    <property type="component" value="Unassembled WGS sequence"/>
</dbReference>